<evidence type="ECO:0000313" key="3">
    <source>
        <dbReference type="Proteomes" id="UP000000822"/>
    </source>
</evidence>
<dbReference type="AlphaFoldDB" id="Q8CXM6"/>
<dbReference type="HOGENOM" id="CLU_201850_0_0_9"/>
<dbReference type="eggNOG" id="ENOG50339UI">
    <property type="taxonomic scope" value="Bacteria"/>
</dbReference>
<dbReference type="RefSeq" id="WP_011064977.1">
    <property type="nucleotide sequence ID" value="NC_004193.1"/>
</dbReference>
<evidence type="ECO:0000313" key="2">
    <source>
        <dbReference type="EMBL" id="BAC12529.1"/>
    </source>
</evidence>
<organism evidence="2 3">
    <name type="scientific">Oceanobacillus iheyensis (strain DSM 14371 / CIP 107618 / JCM 11309 / KCTC 3954 / HTE831)</name>
    <dbReference type="NCBI Taxonomy" id="221109"/>
    <lineage>
        <taxon>Bacteria</taxon>
        <taxon>Bacillati</taxon>
        <taxon>Bacillota</taxon>
        <taxon>Bacilli</taxon>
        <taxon>Bacillales</taxon>
        <taxon>Bacillaceae</taxon>
        <taxon>Oceanobacillus</taxon>
    </lineage>
</organism>
<dbReference type="KEGG" id="oih:OB0573"/>
<dbReference type="Proteomes" id="UP000000822">
    <property type="component" value="Chromosome"/>
</dbReference>
<feature type="coiled-coil region" evidence="1">
    <location>
        <begin position="33"/>
        <end position="67"/>
    </location>
</feature>
<dbReference type="EMBL" id="BA000028">
    <property type="protein sequence ID" value="BAC12529.1"/>
    <property type="molecule type" value="Genomic_DNA"/>
</dbReference>
<reference evidence="2 3" key="1">
    <citation type="journal article" date="2001" name="FEMS Microbiol. Lett.">
        <title>Oceanobacillus iheyensis gen. nov., sp. nov., a deep-sea extremely halotolerant and alkaliphilic species isolated from a depth of 1050 m on the Iheya Ridge.</title>
        <authorList>
            <person name="Lu J."/>
            <person name="Nogi Y."/>
            <person name="Takami H."/>
        </authorList>
    </citation>
    <scope>NUCLEOTIDE SEQUENCE [LARGE SCALE GENOMIC DNA]</scope>
    <source>
        <strain evidence="3">DSM 14371 / CIP 107618 / JCM 11309 / KCTC 3954 / HTE831</strain>
    </source>
</reference>
<evidence type="ECO:0000256" key="1">
    <source>
        <dbReference type="SAM" id="Coils"/>
    </source>
</evidence>
<reference evidence="2 3" key="2">
    <citation type="journal article" date="2002" name="Nucleic Acids Res.">
        <title>Genome sequence of Oceanobacillus iheyensis isolated from the Iheya Ridge and its unexpected adaptive capabilities to extreme environments.</title>
        <authorList>
            <person name="Takami H."/>
            <person name="Takaki Y."/>
            <person name="Uchiyama I."/>
        </authorList>
    </citation>
    <scope>NUCLEOTIDE SEQUENCE [LARGE SCALE GENOMIC DNA]</scope>
    <source>
        <strain evidence="3">DSM 14371 / CIP 107618 / JCM 11309 / KCTC 3954 / HTE831</strain>
    </source>
</reference>
<proteinExistence type="predicted"/>
<keyword evidence="3" id="KW-1185">Reference proteome</keyword>
<dbReference type="STRING" id="221109.gene:10732777"/>
<accession>Q8CXM6</accession>
<gene>
    <name evidence="2" type="ordered locus">OB0573</name>
</gene>
<keyword evidence="1" id="KW-0175">Coiled coil</keyword>
<sequence length="72" mass="8394">MADNKSGLPDKVVEVMVDSIFKKNGINKDDVKKNLSDEQKQMLREMVENLKQQVEEFNHKKTTLTDKENDKK</sequence>
<protein>
    <submittedName>
        <fullName evidence="2">Spore coat protein W (Insoluble fraction)</fullName>
    </submittedName>
</protein>
<dbReference type="OrthoDB" id="2739784at2"/>
<name>Q8CXM6_OCEIH</name>